<dbReference type="OrthoDB" id="10412456at2759"/>
<organism evidence="2 3">
    <name type="scientific">Aspergillus heteromorphus CBS 117.55</name>
    <dbReference type="NCBI Taxonomy" id="1448321"/>
    <lineage>
        <taxon>Eukaryota</taxon>
        <taxon>Fungi</taxon>
        <taxon>Dikarya</taxon>
        <taxon>Ascomycota</taxon>
        <taxon>Pezizomycotina</taxon>
        <taxon>Eurotiomycetes</taxon>
        <taxon>Eurotiomycetidae</taxon>
        <taxon>Eurotiales</taxon>
        <taxon>Aspergillaceae</taxon>
        <taxon>Aspergillus</taxon>
        <taxon>Aspergillus subgen. Circumdati</taxon>
    </lineage>
</organism>
<dbReference type="EMBL" id="MSFL01000003">
    <property type="protein sequence ID" value="PWY90159.1"/>
    <property type="molecule type" value="Genomic_DNA"/>
</dbReference>
<protein>
    <submittedName>
        <fullName evidence="2">Uncharacterized protein</fullName>
    </submittedName>
</protein>
<comment type="caution">
    <text evidence="2">The sequence shown here is derived from an EMBL/GenBank/DDBJ whole genome shotgun (WGS) entry which is preliminary data.</text>
</comment>
<evidence type="ECO:0000313" key="3">
    <source>
        <dbReference type="Proteomes" id="UP000247233"/>
    </source>
</evidence>
<dbReference type="GeneID" id="37060313"/>
<feature type="transmembrane region" description="Helical" evidence="1">
    <location>
        <begin position="15"/>
        <end position="39"/>
    </location>
</feature>
<dbReference type="AlphaFoldDB" id="A0A317WUX7"/>
<keyword evidence="1" id="KW-0472">Membrane</keyword>
<reference evidence="2 3" key="1">
    <citation type="submission" date="2016-12" db="EMBL/GenBank/DDBJ databases">
        <title>The genomes of Aspergillus section Nigri reveals drivers in fungal speciation.</title>
        <authorList>
            <consortium name="DOE Joint Genome Institute"/>
            <person name="Vesth T.C."/>
            <person name="Nybo J."/>
            <person name="Theobald S."/>
            <person name="Brandl J."/>
            <person name="Frisvad J.C."/>
            <person name="Nielsen K.F."/>
            <person name="Lyhne E.K."/>
            <person name="Kogle M.E."/>
            <person name="Kuo A."/>
            <person name="Riley R."/>
            <person name="Clum A."/>
            <person name="Nolan M."/>
            <person name="Lipzen A."/>
            <person name="Salamov A."/>
            <person name="Henrissat B."/>
            <person name="Wiebenga A."/>
            <person name="De Vries R.P."/>
            <person name="Grigoriev I.V."/>
            <person name="Mortensen U.H."/>
            <person name="Andersen M.R."/>
            <person name="Baker S.E."/>
        </authorList>
    </citation>
    <scope>NUCLEOTIDE SEQUENCE [LARGE SCALE GENOMIC DNA]</scope>
    <source>
        <strain evidence="2 3">CBS 117.55</strain>
    </source>
</reference>
<dbReference type="Proteomes" id="UP000247233">
    <property type="component" value="Unassembled WGS sequence"/>
</dbReference>
<dbReference type="VEuPathDB" id="FungiDB:BO70DRAFT_135315"/>
<dbReference type="RefSeq" id="XP_025402990.1">
    <property type="nucleotide sequence ID" value="XM_025538076.1"/>
</dbReference>
<name>A0A317WUX7_9EURO</name>
<keyword evidence="1" id="KW-0812">Transmembrane</keyword>
<proteinExistence type="predicted"/>
<keyword evidence="3" id="KW-1185">Reference proteome</keyword>
<gene>
    <name evidence="2" type="ORF">BO70DRAFT_135315</name>
</gene>
<evidence type="ECO:0000256" key="1">
    <source>
        <dbReference type="SAM" id="Phobius"/>
    </source>
</evidence>
<keyword evidence="1" id="KW-1133">Transmembrane helix</keyword>
<sequence length="113" mass="12140">MTLRNRGEGPMALCFYKFLTVCVVLSICVQSVGVGHLVIMPQGQSPGERGASFVPLLDDCGTLRMTPAQPESVWRVGCRCPAELPGCFFFSFLGVLSQVGSCKHTGTLLTLDT</sequence>
<evidence type="ECO:0000313" key="2">
    <source>
        <dbReference type="EMBL" id="PWY90159.1"/>
    </source>
</evidence>
<accession>A0A317WUX7</accession>